<keyword evidence="1" id="KW-0812">Transmembrane</keyword>
<name>A0A9Q3SY16_9LACO</name>
<dbReference type="EMBL" id="JAHBFI010000008">
    <property type="protein sequence ID" value="MBZ5962166.1"/>
    <property type="molecule type" value="Genomic_DNA"/>
</dbReference>
<evidence type="ECO:0000256" key="1">
    <source>
        <dbReference type="SAM" id="Phobius"/>
    </source>
</evidence>
<keyword evidence="1" id="KW-0472">Membrane</keyword>
<accession>A0A9Q3SY16</accession>
<gene>
    <name evidence="2" type="ORF">C122C_1925</name>
    <name evidence="3" type="ORF">KIJ12_03165</name>
</gene>
<protein>
    <submittedName>
        <fullName evidence="3">Uncharacterized protein</fullName>
    </submittedName>
</protein>
<feature type="transmembrane region" description="Helical" evidence="1">
    <location>
        <begin position="30"/>
        <end position="48"/>
    </location>
</feature>
<reference evidence="2 4" key="1">
    <citation type="submission" date="2015-12" db="EMBL/GenBank/DDBJ databases">
        <authorList>
            <person name="Andreevskaya M."/>
        </authorList>
    </citation>
    <scope>NUCLEOTIDE SEQUENCE [LARGE SCALE GENOMIC DNA]</scope>
    <source>
        <strain evidence="2 4">C122c</strain>
    </source>
</reference>
<evidence type="ECO:0000313" key="3">
    <source>
        <dbReference type="EMBL" id="MBZ5962166.1"/>
    </source>
</evidence>
<sequence>MNKTTLYVTIIAIILMFVSLVSWIVNQMTFAILSANLGVLILAVSVLWDNRNHLTK</sequence>
<keyword evidence="1" id="KW-1133">Transmembrane helix</keyword>
<dbReference type="GeneID" id="79851191"/>
<evidence type="ECO:0000313" key="4">
    <source>
        <dbReference type="Proteomes" id="UP000199271"/>
    </source>
</evidence>
<proteinExistence type="predicted"/>
<evidence type="ECO:0000313" key="2">
    <source>
        <dbReference type="EMBL" id="CUW04200.1"/>
    </source>
</evidence>
<keyword evidence="4" id="KW-1185">Reference proteome</keyword>
<dbReference type="Proteomes" id="UP000752647">
    <property type="component" value="Unassembled WGS sequence"/>
</dbReference>
<dbReference type="OMA" id="VSWIVNQ"/>
<comment type="caution">
    <text evidence="3">The sequence shown here is derived from an EMBL/GenBank/DDBJ whole genome shotgun (WGS) entry which is preliminary data.</text>
</comment>
<dbReference type="EMBL" id="FBSY01000001">
    <property type="protein sequence ID" value="CUW04200.1"/>
    <property type="molecule type" value="Genomic_DNA"/>
</dbReference>
<dbReference type="Proteomes" id="UP000199271">
    <property type="component" value="Unassembled WGS sequence"/>
</dbReference>
<dbReference type="RefSeq" id="WP_010390809.1">
    <property type="nucleotide sequence ID" value="NZ_BPKT01000004.1"/>
</dbReference>
<evidence type="ECO:0000313" key="5">
    <source>
        <dbReference type="Proteomes" id="UP000752647"/>
    </source>
</evidence>
<dbReference type="AlphaFoldDB" id="A0A9Q3SY16"/>
<reference evidence="3" key="2">
    <citation type="submission" date="2021-05" db="EMBL/GenBank/DDBJ databases">
        <title>Pangenome of Leuconostoc gelidum warrants species status for Leuconostoc gelidum subsp. gasicomitatum.</title>
        <authorList>
            <person name="Johansson P."/>
            <person name="Sade E."/>
            <person name="Hultman J."/>
            <person name="Auvinen P."/>
            <person name="Bjorkroth J."/>
        </authorList>
    </citation>
    <scope>NUCLEOTIDE SEQUENCE</scope>
    <source>
        <strain evidence="3">A.21.4</strain>
    </source>
</reference>
<feature type="transmembrane region" description="Helical" evidence="1">
    <location>
        <begin position="6"/>
        <end position="25"/>
    </location>
</feature>
<organism evidence="3 5">
    <name type="scientific">Leuconostoc gasicomitatum</name>
    <dbReference type="NCBI Taxonomy" id="115778"/>
    <lineage>
        <taxon>Bacteria</taxon>
        <taxon>Bacillati</taxon>
        <taxon>Bacillota</taxon>
        <taxon>Bacilli</taxon>
        <taxon>Lactobacillales</taxon>
        <taxon>Lactobacillaceae</taxon>
        <taxon>Leuconostoc</taxon>
        <taxon>Leuconostoc gelidum group</taxon>
    </lineage>
</organism>